<organism evidence="1 2">
    <name type="scientific">Taxus chinensis</name>
    <name type="common">Chinese yew</name>
    <name type="synonym">Taxus wallichiana var. chinensis</name>
    <dbReference type="NCBI Taxonomy" id="29808"/>
    <lineage>
        <taxon>Eukaryota</taxon>
        <taxon>Viridiplantae</taxon>
        <taxon>Streptophyta</taxon>
        <taxon>Embryophyta</taxon>
        <taxon>Tracheophyta</taxon>
        <taxon>Spermatophyta</taxon>
        <taxon>Pinopsida</taxon>
        <taxon>Pinidae</taxon>
        <taxon>Conifers II</taxon>
        <taxon>Cupressales</taxon>
        <taxon>Taxaceae</taxon>
        <taxon>Taxus</taxon>
    </lineage>
</organism>
<keyword evidence="2" id="KW-1185">Reference proteome</keyword>
<gene>
    <name evidence="1" type="ORF">KI387_032007</name>
</gene>
<dbReference type="EMBL" id="JAHRHJ020003813">
    <property type="protein sequence ID" value="KAH9287890.1"/>
    <property type="molecule type" value="Genomic_DNA"/>
</dbReference>
<evidence type="ECO:0000313" key="2">
    <source>
        <dbReference type="Proteomes" id="UP000824469"/>
    </source>
</evidence>
<accession>A0AA38F2R8</accession>
<dbReference type="Proteomes" id="UP000824469">
    <property type="component" value="Unassembled WGS sequence"/>
</dbReference>
<feature type="non-terminal residue" evidence="1">
    <location>
        <position position="1"/>
    </location>
</feature>
<name>A0AA38F2R8_TAXCH</name>
<comment type="caution">
    <text evidence="1">The sequence shown here is derived from an EMBL/GenBank/DDBJ whole genome shotgun (WGS) entry which is preliminary data.</text>
</comment>
<reference evidence="1 2" key="1">
    <citation type="journal article" date="2021" name="Nat. Plants">
        <title>The Taxus genome provides insights into paclitaxel biosynthesis.</title>
        <authorList>
            <person name="Xiong X."/>
            <person name="Gou J."/>
            <person name="Liao Q."/>
            <person name="Li Y."/>
            <person name="Zhou Q."/>
            <person name="Bi G."/>
            <person name="Li C."/>
            <person name="Du R."/>
            <person name="Wang X."/>
            <person name="Sun T."/>
            <person name="Guo L."/>
            <person name="Liang H."/>
            <person name="Lu P."/>
            <person name="Wu Y."/>
            <person name="Zhang Z."/>
            <person name="Ro D.K."/>
            <person name="Shang Y."/>
            <person name="Huang S."/>
            <person name="Yan J."/>
        </authorList>
    </citation>
    <scope>NUCLEOTIDE SEQUENCE [LARGE SCALE GENOMIC DNA]</scope>
    <source>
        <strain evidence="1">Ta-2019</strain>
    </source>
</reference>
<feature type="non-terminal residue" evidence="1">
    <location>
        <position position="360"/>
    </location>
</feature>
<protein>
    <submittedName>
        <fullName evidence="1">Uncharacterized protein</fullName>
    </submittedName>
</protein>
<evidence type="ECO:0000313" key="1">
    <source>
        <dbReference type="EMBL" id="KAH9287890.1"/>
    </source>
</evidence>
<dbReference type="AlphaFoldDB" id="A0AA38F2R8"/>
<proteinExistence type="predicted"/>
<sequence>NYIPNENCNCRSKIELYCKNKSVVAETCIVGRYMDQISLLCNEPLKWRIGEIPRGRLIVREVQEPRTQGGLSDLSGSETVWSGSISDLMLFSEALLKWYKIRPEYNIKWYRNVPDFLEWVLRIGDWCLQKLVLQIRDCIVSARIQSDPCYLPKDTTWAVMVRIFGTQGMYYGSNLEAMRIILSMPWSQPKEKKLVFQGIFHIEEAVDTAQRHFKDVKEMKEPQIQIHFHKNPNLVCYTIVMLLILKISGLELLLSVMNCCKLAQYKEISLTEKVGERFQLRRIIIAATLVLNGERFQGNYGGSNLFPSLTQGDLNSLLEASQSFQLYLLTLERVVQQKHGEEFLRLIWDPDINKKGSEWR</sequence>